<dbReference type="InterPro" id="IPR031100">
    <property type="entry name" value="LOG_fam"/>
</dbReference>
<keyword evidence="4" id="KW-1185">Reference proteome</keyword>
<comment type="similarity">
    <text evidence="1 2">Belongs to the LOG family.</text>
</comment>
<reference evidence="3" key="1">
    <citation type="submission" date="2020-09" db="EMBL/GenBank/DDBJ databases">
        <title>New species isolated from human feces.</title>
        <authorList>
            <person name="Kitahara M."/>
            <person name="Shigeno Y."/>
            <person name="Shime M."/>
            <person name="Matsumoto Y."/>
            <person name="Nakamura S."/>
            <person name="Motooka D."/>
            <person name="Fukuoka S."/>
            <person name="Nishikawa H."/>
            <person name="Benno Y."/>
        </authorList>
    </citation>
    <scope>NUCLEOTIDE SEQUENCE</scope>
    <source>
        <strain evidence="3">MM35</strain>
    </source>
</reference>
<dbReference type="GO" id="GO:0005829">
    <property type="term" value="C:cytosol"/>
    <property type="evidence" value="ECO:0007669"/>
    <property type="project" value="TreeGrafter"/>
</dbReference>
<accession>A0A810PQA1</accession>
<organism evidence="3 4">
    <name type="scientific">Vescimonas fastidiosa</name>
    <dbReference type="NCBI Taxonomy" id="2714353"/>
    <lineage>
        <taxon>Bacteria</taxon>
        <taxon>Bacillati</taxon>
        <taxon>Bacillota</taxon>
        <taxon>Clostridia</taxon>
        <taxon>Eubacteriales</taxon>
        <taxon>Oscillospiraceae</taxon>
        <taxon>Vescimonas</taxon>
    </lineage>
</organism>
<dbReference type="NCBIfam" id="TIGR00730">
    <property type="entry name" value="Rossman fold protein, TIGR00730 family"/>
    <property type="match status" value="1"/>
</dbReference>
<dbReference type="Gene3D" id="3.40.50.450">
    <property type="match status" value="1"/>
</dbReference>
<protein>
    <recommendedName>
        <fullName evidence="2">Cytokinin riboside 5'-monophosphate phosphoribohydrolase</fullName>
        <ecNumber evidence="2">3.2.2.n1</ecNumber>
    </recommendedName>
</protein>
<dbReference type="GO" id="GO:0009691">
    <property type="term" value="P:cytokinin biosynthetic process"/>
    <property type="evidence" value="ECO:0007669"/>
    <property type="project" value="UniProtKB-UniRule"/>
</dbReference>
<dbReference type="InterPro" id="IPR005269">
    <property type="entry name" value="LOG"/>
</dbReference>
<keyword evidence="2" id="KW-0378">Hydrolase</keyword>
<dbReference type="AlphaFoldDB" id="A0A810PQA1"/>
<dbReference type="EC" id="3.2.2.n1" evidence="2"/>
<sequence length="182" mass="19866">MNIAVYLGANEGNDPALATAVQELGRWIGESGNRLIYGGSKTGLMGLLADSALGAGAEVIGVELEMFMDEDYQHTGLTELIVKPDFPQRKTEIIRRSEAFIAFPGGTGTLEEISEVMSLSSLKLTKAPCILYNLNGYYEPLRLQLQRMVEAGLSSPERQEGIHFASDLREIQNILAENAENC</sequence>
<name>A0A810PQA1_9FIRM</name>
<proteinExistence type="inferred from homology"/>
<dbReference type="KEGG" id="vfa:MM35RIKEN_10810"/>
<dbReference type="PANTHER" id="PTHR31223">
    <property type="entry name" value="LOG FAMILY PROTEIN YJL055W"/>
    <property type="match status" value="1"/>
</dbReference>
<keyword evidence="2" id="KW-0203">Cytokinin biosynthesis</keyword>
<dbReference type="Pfam" id="PF03641">
    <property type="entry name" value="Lysine_decarbox"/>
    <property type="match status" value="1"/>
</dbReference>
<dbReference type="SUPFAM" id="SSF102405">
    <property type="entry name" value="MCP/YpsA-like"/>
    <property type="match status" value="1"/>
</dbReference>
<gene>
    <name evidence="3" type="ORF">MM35RIKEN_10810</name>
</gene>
<evidence type="ECO:0000313" key="3">
    <source>
        <dbReference type="EMBL" id="BCK78889.1"/>
    </source>
</evidence>
<dbReference type="GO" id="GO:0016799">
    <property type="term" value="F:hydrolase activity, hydrolyzing N-glycosyl compounds"/>
    <property type="evidence" value="ECO:0007669"/>
    <property type="project" value="TreeGrafter"/>
</dbReference>
<evidence type="ECO:0000256" key="1">
    <source>
        <dbReference type="ARBA" id="ARBA00006763"/>
    </source>
</evidence>
<evidence type="ECO:0000313" key="4">
    <source>
        <dbReference type="Proteomes" id="UP000681343"/>
    </source>
</evidence>
<dbReference type="PANTHER" id="PTHR31223:SF70">
    <property type="entry name" value="LOG FAMILY PROTEIN YJL055W"/>
    <property type="match status" value="1"/>
</dbReference>
<dbReference type="EMBL" id="AP023415">
    <property type="protein sequence ID" value="BCK78889.1"/>
    <property type="molecule type" value="Genomic_DNA"/>
</dbReference>
<dbReference type="Proteomes" id="UP000681343">
    <property type="component" value="Chromosome"/>
</dbReference>
<evidence type="ECO:0000256" key="2">
    <source>
        <dbReference type="RuleBase" id="RU363015"/>
    </source>
</evidence>
<dbReference type="RefSeq" id="WP_212819935.1">
    <property type="nucleotide sequence ID" value="NZ_AP023415.1"/>
</dbReference>